<reference evidence="3" key="2">
    <citation type="journal article" date="2021" name="PeerJ">
        <title>Extensive microbial diversity within the chicken gut microbiome revealed by metagenomics and culture.</title>
        <authorList>
            <person name="Gilroy R."/>
            <person name="Ravi A."/>
            <person name="Getino M."/>
            <person name="Pursley I."/>
            <person name="Horton D.L."/>
            <person name="Alikhan N.F."/>
            <person name="Baker D."/>
            <person name="Gharbi K."/>
            <person name="Hall N."/>
            <person name="Watson M."/>
            <person name="Adriaenssens E.M."/>
            <person name="Foster-Nyarko E."/>
            <person name="Jarju S."/>
            <person name="Secka A."/>
            <person name="Antonio M."/>
            <person name="Oren A."/>
            <person name="Chaudhuri R.R."/>
            <person name="La Ragione R."/>
            <person name="Hildebrand F."/>
            <person name="Pallen M.J."/>
        </authorList>
    </citation>
    <scope>NUCLEOTIDE SEQUENCE</scope>
    <source>
        <strain evidence="3">CHK176-6737</strain>
    </source>
</reference>
<dbReference type="InterPro" id="IPR001387">
    <property type="entry name" value="Cro/C1-type_HTH"/>
</dbReference>
<evidence type="ECO:0000313" key="3">
    <source>
        <dbReference type="EMBL" id="HIU69449.1"/>
    </source>
</evidence>
<feature type="domain" description="HTH cro/C1-type" evidence="2">
    <location>
        <begin position="5"/>
        <end position="59"/>
    </location>
</feature>
<keyword evidence="1" id="KW-0238">DNA-binding</keyword>
<name>A0A9D1MVJ5_9FIRM</name>
<evidence type="ECO:0000313" key="4">
    <source>
        <dbReference type="Proteomes" id="UP000824125"/>
    </source>
</evidence>
<dbReference type="SUPFAM" id="SSF47413">
    <property type="entry name" value="lambda repressor-like DNA-binding domains"/>
    <property type="match status" value="1"/>
</dbReference>
<proteinExistence type="predicted"/>
<comment type="caution">
    <text evidence="3">The sequence shown here is derived from an EMBL/GenBank/DDBJ whole genome shotgun (WGS) entry which is preliminary data.</text>
</comment>
<evidence type="ECO:0000259" key="2">
    <source>
        <dbReference type="PROSITE" id="PS50943"/>
    </source>
</evidence>
<dbReference type="Proteomes" id="UP000824125">
    <property type="component" value="Unassembled WGS sequence"/>
</dbReference>
<dbReference type="InterPro" id="IPR010982">
    <property type="entry name" value="Lambda_DNA-bd_dom_sf"/>
</dbReference>
<reference evidence="3" key="1">
    <citation type="submission" date="2020-10" db="EMBL/GenBank/DDBJ databases">
        <authorList>
            <person name="Gilroy R."/>
        </authorList>
    </citation>
    <scope>NUCLEOTIDE SEQUENCE</scope>
    <source>
        <strain evidence="3">CHK176-6737</strain>
    </source>
</reference>
<dbReference type="CDD" id="cd00093">
    <property type="entry name" value="HTH_XRE"/>
    <property type="match status" value="1"/>
</dbReference>
<dbReference type="EMBL" id="DVNM01000031">
    <property type="protein sequence ID" value="HIU69449.1"/>
    <property type="molecule type" value="Genomic_DNA"/>
</dbReference>
<accession>A0A9D1MVJ5</accession>
<dbReference type="Pfam" id="PF01381">
    <property type="entry name" value="HTH_3"/>
    <property type="match status" value="1"/>
</dbReference>
<dbReference type="PANTHER" id="PTHR46558">
    <property type="entry name" value="TRACRIPTIONAL REGULATORY PROTEIN-RELATED-RELATED"/>
    <property type="match status" value="1"/>
</dbReference>
<organism evidence="3 4">
    <name type="scientific">Candidatus Scybalenecus merdavium</name>
    <dbReference type="NCBI Taxonomy" id="2840939"/>
    <lineage>
        <taxon>Bacteria</taxon>
        <taxon>Bacillati</taxon>
        <taxon>Bacillota</taxon>
        <taxon>Clostridia</taxon>
        <taxon>Eubacteriales</taxon>
        <taxon>Oscillospiraceae</taxon>
        <taxon>Oscillospiraceae incertae sedis</taxon>
        <taxon>Candidatus Scybalenecus</taxon>
    </lineage>
</organism>
<dbReference type="SMART" id="SM00530">
    <property type="entry name" value="HTH_XRE"/>
    <property type="match status" value="1"/>
</dbReference>
<dbReference type="PANTHER" id="PTHR46558:SF11">
    <property type="entry name" value="HTH-TYPE TRANSCRIPTIONAL REGULATOR XRE"/>
    <property type="match status" value="1"/>
</dbReference>
<dbReference type="PROSITE" id="PS50943">
    <property type="entry name" value="HTH_CROC1"/>
    <property type="match status" value="1"/>
</dbReference>
<sequence length="105" mass="12047">MVKNLKKLRKLFGVSQQQLADVLGVSQQSINKYENHNVEPDIETLIAMADYFDTSVDYLVGRTPPQNEDEETTAFLRTVHKMSKQQKAAYLDIGKTLLHYKEEDS</sequence>
<protein>
    <submittedName>
        <fullName evidence="3">Helix-turn-helix transcriptional regulator</fullName>
    </submittedName>
</protein>
<evidence type="ECO:0000256" key="1">
    <source>
        <dbReference type="ARBA" id="ARBA00023125"/>
    </source>
</evidence>
<dbReference type="AlphaFoldDB" id="A0A9D1MVJ5"/>
<dbReference type="Gene3D" id="1.10.260.40">
    <property type="entry name" value="lambda repressor-like DNA-binding domains"/>
    <property type="match status" value="1"/>
</dbReference>
<gene>
    <name evidence="3" type="ORF">IAD23_05755</name>
</gene>
<dbReference type="GO" id="GO:0003677">
    <property type="term" value="F:DNA binding"/>
    <property type="evidence" value="ECO:0007669"/>
    <property type="project" value="UniProtKB-KW"/>
</dbReference>